<dbReference type="Pfam" id="PF01156">
    <property type="entry name" value="IU_nuc_hydro"/>
    <property type="match status" value="1"/>
</dbReference>
<dbReference type="InterPro" id="IPR052775">
    <property type="entry name" value="IUN_hydrolase"/>
</dbReference>
<dbReference type="InterPro" id="IPR001910">
    <property type="entry name" value="Inosine/uridine_hydrolase_dom"/>
</dbReference>
<dbReference type="EMBL" id="NHOQ01000293">
    <property type="protein sequence ID" value="PWA31294.1"/>
    <property type="molecule type" value="Genomic_DNA"/>
</dbReference>
<feature type="region of interest" description="Disordered" evidence="2">
    <location>
        <begin position="34"/>
        <end position="67"/>
    </location>
</feature>
<evidence type="ECO:0000256" key="1">
    <source>
        <dbReference type="ARBA" id="ARBA00009176"/>
    </source>
</evidence>
<name>A0A315W6F3_GAMAF</name>
<dbReference type="CDD" id="cd02649">
    <property type="entry name" value="nuc_hydro_CeIAG"/>
    <property type="match status" value="2"/>
</dbReference>
<protein>
    <recommendedName>
        <fullName evidence="3">Inosine/uridine-preferring nucleoside hydrolase domain-containing protein</fullName>
    </recommendedName>
</protein>
<keyword evidence="5" id="KW-1185">Reference proteome</keyword>
<comment type="caution">
    <text evidence="4">The sequence shown here is derived from an EMBL/GenBank/DDBJ whole genome shotgun (WGS) entry which is preliminary data.</text>
</comment>
<evidence type="ECO:0000313" key="5">
    <source>
        <dbReference type="Proteomes" id="UP000250572"/>
    </source>
</evidence>
<comment type="similarity">
    <text evidence="1">Belongs to the IUNH family.</text>
</comment>
<reference evidence="4 5" key="1">
    <citation type="journal article" date="2018" name="G3 (Bethesda)">
        <title>A High-Quality Reference Genome for the Invasive Mosquitofish Gambusia affinis Using a Chicago Library.</title>
        <authorList>
            <person name="Hoffberg S.L."/>
            <person name="Troendle N.J."/>
            <person name="Glenn T.C."/>
            <person name="Mahmud O."/>
            <person name="Louha S."/>
            <person name="Chalopin D."/>
            <person name="Bennetzen J.L."/>
            <person name="Mauricio R."/>
        </authorList>
    </citation>
    <scope>NUCLEOTIDE SEQUENCE [LARGE SCALE GENOMIC DNA]</scope>
    <source>
        <strain evidence="4">NE01/NJP1002.9</strain>
        <tissue evidence="4">Muscle</tissue>
    </source>
</reference>
<dbReference type="InterPro" id="IPR036452">
    <property type="entry name" value="Ribo_hydro-like"/>
</dbReference>
<feature type="domain" description="Inosine/uridine-preferring nucleoside hydrolase" evidence="3">
    <location>
        <begin position="77"/>
        <end position="372"/>
    </location>
</feature>
<dbReference type="SUPFAM" id="SSF53590">
    <property type="entry name" value="Nucleoside hydrolase"/>
    <property type="match status" value="2"/>
</dbReference>
<dbReference type="PANTHER" id="PTHR46190:SF1">
    <property type="entry name" value="SI:CH211-201H21.5"/>
    <property type="match status" value="1"/>
</dbReference>
<dbReference type="GO" id="GO:0016799">
    <property type="term" value="F:hydrolase activity, hydrolyzing N-glycosyl compounds"/>
    <property type="evidence" value="ECO:0007669"/>
    <property type="project" value="InterPro"/>
</dbReference>
<gene>
    <name evidence="4" type="ORF">CCH79_00002601</name>
</gene>
<dbReference type="AlphaFoldDB" id="A0A315W6F3"/>
<dbReference type="Gene3D" id="3.90.245.10">
    <property type="entry name" value="Ribonucleoside hydrolase-like"/>
    <property type="match status" value="2"/>
</dbReference>
<dbReference type="Proteomes" id="UP000250572">
    <property type="component" value="Unassembled WGS sequence"/>
</dbReference>
<organism evidence="4 5">
    <name type="scientific">Gambusia affinis</name>
    <name type="common">Western mosquitofish</name>
    <name type="synonym">Heterandria affinis</name>
    <dbReference type="NCBI Taxonomy" id="33528"/>
    <lineage>
        <taxon>Eukaryota</taxon>
        <taxon>Metazoa</taxon>
        <taxon>Chordata</taxon>
        <taxon>Craniata</taxon>
        <taxon>Vertebrata</taxon>
        <taxon>Euteleostomi</taxon>
        <taxon>Actinopterygii</taxon>
        <taxon>Neopterygii</taxon>
        <taxon>Teleostei</taxon>
        <taxon>Neoteleostei</taxon>
        <taxon>Acanthomorphata</taxon>
        <taxon>Ovalentaria</taxon>
        <taxon>Atherinomorphae</taxon>
        <taxon>Cyprinodontiformes</taxon>
        <taxon>Poeciliidae</taxon>
        <taxon>Poeciliinae</taxon>
        <taxon>Gambusia</taxon>
    </lineage>
</organism>
<sequence>MALCGLVQLVYNFSFHPVRSACCSVPTQQWGNMSSRCKKRKGSPQTAAEQNSQEKQLQAHQNSKEEGFRMMKKKKLLVDVDCGVDDAQAIMLGLADPNVEILGITCVHGNTTVENVCKNVLRVLQACKKLEIPVFKGAAKSILGITVGDGSFHGQDGLGDAPDAGAPSLDLIQEENAVSAIVRIVNENPGEVSLVATAPLTNLALAVRMDPTLPAKLKGLYIMGGNTESRGNTTVCSEFNFAADPEAAYVVLNDYQCETYLACWEFTCYSQLPWDFCDAWLGQDSDKARFMAKIFRHSMEEAKKDSGCLGFTGFVSCDSYAMAAALDDSFVTESDCHPVSVELTGTHTRGMMIVDTLGLLKKTHKACIMKKILGITCVHGNTAVENVCKNALRVLWACNKLEIPVFKGADRPILGKRLNAGSFHGKDGLGDVPDPDAPGLDQLQKESAVSAIVRIVNENPGEVLLVATAPLTNLALAVRMDPSLPAKLKGLYIMGGNTESRGNTSVCGEFNFTADPEAAYIVLNDYQCPTYLACWEFTCYNKLPWEFCDAWLAQDSHKARFMAKIFSHSIEASKTERFEKEFIAGSGLISCDSYAMAAAVDDSFVTESDQFPVSVELVGTHTRGMMIVDTLGLLGKTHKVFIIKKVDMEKFRKMMMAALK</sequence>
<evidence type="ECO:0000313" key="4">
    <source>
        <dbReference type="EMBL" id="PWA31294.1"/>
    </source>
</evidence>
<dbReference type="PANTHER" id="PTHR46190">
    <property type="entry name" value="SI:CH211-201H21.5-RELATED"/>
    <property type="match status" value="1"/>
</dbReference>
<evidence type="ECO:0000259" key="3">
    <source>
        <dbReference type="Pfam" id="PF01156"/>
    </source>
</evidence>
<proteinExistence type="inferred from homology"/>
<evidence type="ECO:0000256" key="2">
    <source>
        <dbReference type="SAM" id="MobiDB-lite"/>
    </source>
</evidence>
<dbReference type="STRING" id="33528.ENSGAFP00000031524"/>
<accession>A0A315W6F3</accession>
<feature type="compositionally biased region" description="Polar residues" evidence="2">
    <location>
        <begin position="43"/>
        <end position="61"/>
    </location>
</feature>